<accession>A0A846M9A6</accession>
<organism evidence="1 2">
    <name type="scientific">Sphingobium vermicomposti</name>
    <dbReference type="NCBI Taxonomy" id="529005"/>
    <lineage>
        <taxon>Bacteria</taxon>
        <taxon>Pseudomonadati</taxon>
        <taxon>Pseudomonadota</taxon>
        <taxon>Alphaproteobacteria</taxon>
        <taxon>Sphingomonadales</taxon>
        <taxon>Sphingomonadaceae</taxon>
        <taxon>Sphingobium</taxon>
    </lineage>
</organism>
<protein>
    <recommendedName>
        <fullName evidence="3">Acyl-protein synthetase LuxE domain-containing protein</fullName>
    </recommendedName>
</protein>
<evidence type="ECO:0000313" key="1">
    <source>
        <dbReference type="EMBL" id="NIJ17818.1"/>
    </source>
</evidence>
<dbReference type="InterPro" id="IPR042099">
    <property type="entry name" value="ANL_N_sf"/>
</dbReference>
<dbReference type="SUPFAM" id="SSF56801">
    <property type="entry name" value="Acetyl-CoA synthetase-like"/>
    <property type="match status" value="1"/>
</dbReference>
<evidence type="ECO:0008006" key="3">
    <source>
        <dbReference type="Google" id="ProtNLM"/>
    </source>
</evidence>
<sequence length="476" mass="53862">MTTQTSNDLYDQLEEDPWRFLQLSQEELFDLDYDRVEQFQLALFKRRFEALKPKLRALQRLAEEVGVDEVSGFEDLTRLAMPHTMFKSYSALDVQKARFDKLTRWLQALTTHDLSAVHAEHCESIEQWLLEVERVTPLRPVTSSGTSGKISLFPLSTVEESLFVDKNTYIVEPYRDEPGIYAKSGEYVFVCPWPSRYGRHNIPLIMRVLKENCYDGREDMFITLDDGTLTADEMWLNGRLQRAQALGEELELSPAEQAIASALATRASNADERWTRFIENAVVGLKGQKVMFYGAIMNLYLMAEACRKMDIFVEWHPDSMIMTGGGTKGFSFPEGWRDVVAERFPHHVPARVKEVYGMTESSSTAVCCPHDKLHPLPWGITHLMDPATGQSLPRTGTQTGRMVVFDPMPTTFWAGVITGDQVTVHFDGGCACGRKGPFMDNDINRISELNGGDDKIVCARTPQAFQSLEDFLAKAS</sequence>
<reference evidence="1 2" key="1">
    <citation type="submission" date="2020-03" db="EMBL/GenBank/DDBJ databases">
        <title>Genomic Encyclopedia of Type Strains, Phase IV (KMG-IV): sequencing the most valuable type-strain genomes for metagenomic binning, comparative biology and taxonomic classification.</title>
        <authorList>
            <person name="Goeker M."/>
        </authorList>
    </citation>
    <scope>NUCLEOTIDE SEQUENCE [LARGE SCALE GENOMIC DNA]</scope>
    <source>
        <strain evidence="1 2">DSM 21299</strain>
    </source>
</reference>
<dbReference type="EMBL" id="JAASQR010000004">
    <property type="protein sequence ID" value="NIJ17818.1"/>
    <property type="molecule type" value="Genomic_DNA"/>
</dbReference>
<proteinExistence type="predicted"/>
<dbReference type="Gene3D" id="3.40.50.12780">
    <property type="entry name" value="N-terminal domain of ligase-like"/>
    <property type="match status" value="1"/>
</dbReference>
<keyword evidence="2" id="KW-1185">Reference proteome</keyword>
<name>A0A846M9A6_9SPHN</name>
<dbReference type="RefSeq" id="WP_167304630.1">
    <property type="nucleotide sequence ID" value="NZ_JAASQR010000004.1"/>
</dbReference>
<gene>
    <name evidence="1" type="ORF">FHS54_002818</name>
</gene>
<dbReference type="AlphaFoldDB" id="A0A846M9A6"/>
<evidence type="ECO:0000313" key="2">
    <source>
        <dbReference type="Proteomes" id="UP000576821"/>
    </source>
</evidence>
<dbReference type="Proteomes" id="UP000576821">
    <property type="component" value="Unassembled WGS sequence"/>
</dbReference>
<comment type="caution">
    <text evidence="1">The sequence shown here is derived from an EMBL/GenBank/DDBJ whole genome shotgun (WGS) entry which is preliminary data.</text>
</comment>